<dbReference type="InterPro" id="IPR026444">
    <property type="entry name" value="Secre_tail"/>
</dbReference>
<dbReference type="SUPFAM" id="SSF69318">
    <property type="entry name" value="Integrin alpha N-terminal domain"/>
    <property type="match status" value="1"/>
</dbReference>
<name>A0A832DG53_9BACT</name>
<dbReference type="EMBL" id="DSVI01000006">
    <property type="protein sequence ID" value="HGT47370.1"/>
    <property type="molecule type" value="Genomic_DNA"/>
</dbReference>
<evidence type="ECO:0000313" key="1">
    <source>
        <dbReference type="EMBL" id="HGT47370.1"/>
    </source>
</evidence>
<sequence>MKLKILTWLFTSFLIVAYNQLLFSQQTISDPLNKTPTLIESSELILVWSERLSDGSGYRFGQKIYDYNDANPNPPNQLIAGIRGDEQGATNNSQVAVATGDFNGDSKTDFVSAYVNSQNKVRMIIPTINPQNFGWSSVNSILSQGTINSTNEYYRRMRLAAGNFDTDPQAEFVLAYIDNTNKIRLELYDTDGSLVPVYRGGINDESSHTTLTRFNVTTADFNGDGKDEIVISGVDPTGGGGNSWGIFVKVYEITGSGQFTIVPKAKQVIFNQPQFSLSTLNVSLAKGDFNNDIKPDLAFAFSFFTQSMGENDSYLYLLEVSENLNTITFNTTRRVMRNSVGQNQMAKNDLVSGDLNGDGKDEIFWGIEGNVYVYEPDTAMVPVYRTEIGGLYTGDADDQLTNNYLGILDVDRDFKDDLVTVESFYFGDPNSNQYFRLRVYGITGNNISSLFLKAQRNNEENIQISGGGSEFRNYAITLGDFNGDRVRLGSPSRYQITDILQPMVILNAPPIHFDIINGVLYDLNTCYNGNNCDFYSQYQKVSSQSVEVKSEVHRDWGVSASLSGGGSILGLGVKASMTANYGEKFQRTSNSSQTVTVGIQVTASEDDYIYATVADYDVWEYPVYTDSGFQGNLLVLFPLLKENRWFPAKSWSGSLYKPNHEVSNILSYYAYTDSLEQNEELAVRIKGSLNESFVLNGSSNIDWFQTFTEFQQNQSLASRRVGLEVGATVSGWGLEVGVSGNYSQEEISTHTTSVTEQISLKVHLDNVNMGLGEVSYLVTPYSYWAKNGALVIDYAVRPEVSAPGGTQTWWQVNYQSKSDPAFILPWRYDPEKGFTLQDPNKRFQTKEITFQPADVHPGDTVLVKARIHNYSLIPTPSAVNVKFYVGDPDSGGTLITALNGQSVFSTSGIIPPRGKQQVQMQWAIPSNLPLFSRIYAVIDPDNQIDELHTNNNKGWAVLGRTVPTSVEDDENVFVSDYQLYQNYPNPFNPSTKIVYSIPSFGKVTIKIFDILGNEISTLVDDIKSAGMHEVEFNPTSNTLNLASGVYFYQLKVSDPTGKNNTFITTKKMMLLK</sequence>
<comment type="caution">
    <text evidence="1">The sequence shown here is derived from an EMBL/GenBank/DDBJ whole genome shotgun (WGS) entry which is preliminary data.</text>
</comment>
<dbReference type="NCBIfam" id="TIGR04183">
    <property type="entry name" value="Por_Secre_tail"/>
    <property type="match status" value="1"/>
</dbReference>
<dbReference type="Gene3D" id="2.60.40.10">
    <property type="entry name" value="Immunoglobulins"/>
    <property type="match status" value="1"/>
</dbReference>
<protein>
    <submittedName>
        <fullName evidence="1">T9SS type A sorting domain-containing protein</fullName>
    </submittedName>
</protein>
<gene>
    <name evidence="1" type="ORF">ENS56_05005</name>
</gene>
<dbReference type="Gene3D" id="2.130.10.130">
    <property type="entry name" value="Integrin alpha, N-terminal"/>
    <property type="match status" value="2"/>
</dbReference>
<accession>A0A832DG53</accession>
<dbReference type="InterPro" id="IPR013783">
    <property type="entry name" value="Ig-like_fold"/>
</dbReference>
<dbReference type="InterPro" id="IPR028994">
    <property type="entry name" value="Integrin_alpha_N"/>
</dbReference>
<dbReference type="PANTHER" id="PTHR46580">
    <property type="entry name" value="SENSOR KINASE-RELATED"/>
    <property type="match status" value="1"/>
</dbReference>
<dbReference type="Gene3D" id="2.60.40.4070">
    <property type="match status" value="1"/>
</dbReference>
<reference evidence="1" key="1">
    <citation type="journal article" date="2020" name="mSystems">
        <title>Genome- and Community-Level Interaction Insights into Carbon Utilization and Element Cycling Functions of Hydrothermarchaeota in Hydrothermal Sediment.</title>
        <authorList>
            <person name="Zhou Z."/>
            <person name="Liu Y."/>
            <person name="Xu W."/>
            <person name="Pan J."/>
            <person name="Luo Z.H."/>
            <person name="Li M."/>
        </authorList>
    </citation>
    <scope>NUCLEOTIDE SEQUENCE [LARGE SCALE GENOMIC DNA]</scope>
    <source>
        <strain evidence="1">SpSt-500</strain>
    </source>
</reference>
<dbReference type="AlphaFoldDB" id="A0A832DG53"/>
<organism evidence="1">
    <name type="scientific">Ignavibacterium album</name>
    <dbReference type="NCBI Taxonomy" id="591197"/>
    <lineage>
        <taxon>Bacteria</taxon>
        <taxon>Pseudomonadati</taxon>
        <taxon>Ignavibacteriota</taxon>
        <taxon>Ignavibacteria</taxon>
        <taxon>Ignavibacteriales</taxon>
        <taxon>Ignavibacteriaceae</taxon>
        <taxon>Ignavibacterium</taxon>
    </lineage>
</organism>
<proteinExistence type="predicted"/>